<evidence type="ECO:0000256" key="3">
    <source>
        <dbReference type="ARBA" id="ARBA00022801"/>
    </source>
</evidence>
<dbReference type="Proteomes" id="UP000618591">
    <property type="component" value="Unassembled WGS sequence"/>
</dbReference>
<feature type="domain" description="Epoxide hydrolase N-terminal" evidence="4">
    <location>
        <begin position="5"/>
        <end position="114"/>
    </location>
</feature>
<dbReference type="InterPro" id="IPR010497">
    <property type="entry name" value="Epoxide_hydro_N"/>
</dbReference>
<evidence type="ECO:0000256" key="2">
    <source>
        <dbReference type="ARBA" id="ARBA00022797"/>
    </source>
</evidence>
<dbReference type="PANTHER" id="PTHR21661:SF35">
    <property type="entry name" value="EPOXIDE HYDROLASE"/>
    <property type="match status" value="1"/>
</dbReference>
<evidence type="ECO:0000313" key="5">
    <source>
        <dbReference type="EMBL" id="GGA37525.1"/>
    </source>
</evidence>
<comment type="caution">
    <text evidence="5">The sequence shown here is derived from an EMBL/GenBank/DDBJ whole genome shotgun (WGS) entry which is preliminary data.</text>
</comment>
<organism evidence="5 6">
    <name type="scientific">Sphingomonas psychrolutea</name>
    <dbReference type="NCBI Taxonomy" id="1259676"/>
    <lineage>
        <taxon>Bacteria</taxon>
        <taxon>Pseudomonadati</taxon>
        <taxon>Pseudomonadota</taxon>
        <taxon>Alphaproteobacteria</taxon>
        <taxon>Sphingomonadales</taxon>
        <taxon>Sphingomonadaceae</taxon>
        <taxon>Sphingomonas</taxon>
    </lineage>
</organism>
<evidence type="ECO:0000259" key="4">
    <source>
        <dbReference type="Pfam" id="PF06441"/>
    </source>
</evidence>
<proteinExistence type="inferred from homology"/>
<dbReference type="Gene3D" id="3.40.50.1820">
    <property type="entry name" value="alpha/beta hydrolase"/>
    <property type="match status" value="1"/>
</dbReference>
<dbReference type="PANTHER" id="PTHR21661">
    <property type="entry name" value="EPOXIDE HYDROLASE 1-RELATED"/>
    <property type="match status" value="1"/>
</dbReference>
<dbReference type="InterPro" id="IPR029058">
    <property type="entry name" value="AB_hydrolase_fold"/>
</dbReference>
<evidence type="ECO:0000313" key="6">
    <source>
        <dbReference type="Proteomes" id="UP000618591"/>
    </source>
</evidence>
<keyword evidence="2" id="KW-0058">Aromatic hydrocarbons catabolism</keyword>
<dbReference type="Pfam" id="PF06441">
    <property type="entry name" value="EHN"/>
    <property type="match status" value="1"/>
</dbReference>
<comment type="similarity">
    <text evidence="1">Belongs to the peptidase S33 family.</text>
</comment>
<evidence type="ECO:0000256" key="1">
    <source>
        <dbReference type="ARBA" id="ARBA00010088"/>
    </source>
</evidence>
<keyword evidence="6" id="KW-1185">Reference proteome</keyword>
<dbReference type="RefSeq" id="WP_188445221.1">
    <property type="nucleotide sequence ID" value="NZ_BMDW01000002.1"/>
</dbReference>
<dbReference type="SUPFAM" id="SSF53474">
    <property type="entry name" value="alpha/beta-Hydrolases"/>
    <property type="match status" value="1"/>
</dbReference>
<reference evidence="6" key="1">
    <citation type="journal article" date="2019" name="Int. J. Syst. Evol. Microbiol.">
        <title>The Global Catalogue of Microorganisms (GCM) 10K type strain sequencing project: providing services to taxonomists for standard genome sequencing and annotation.</title>
        <authorList>
            <consortium name="The Broad Institute Genomics Platform"/>
            <consortium name="The Broad Institute Genome Sequencing Center for Infectious Disease"/>
            <person name="Wu L."/>
            <person name="Ma J."/>
        </authorList>
    </citation>
    <scope>NUCLEOTIDE SEQUENCE [LARGE SCALE GENOMIC DNA]</scope>
    <source>
        <strain evidence="6">CGMCC 1.10106</strain>
    </source>
</reference>
<keyword evidence="3" id="KW-0378">Hydrolase</keyword>
<accession>A0ABQ1G653</accession>
<dbReference type="EMBL" id="BMDW01000002">
    <property type="protein sequence ID" value="GGA37525.1"/>
    <property type="molecule type" value="Genomic_DNA"/>
</dbReference>
<dbReference type="PIRSF" id="PIRSF001112">
    <property type="entry name" value="Epoxide_hydrolase"/>
    <property type="match status" value="1"/>
</dbReference>
<protein>
    <submittedName>
        <fullName evidence="5">Multidrug MFS transporter</fullName>
    </submittedName>
</protein>
<name>A0ABQ1G653_9SPHN</name>
<dbReference type="InterPro" id="IPR016292">
    <property type="entry name" value="Epoxide_hydrolase"/>
</dbReference>
<dbReference type="InterPro" id="IPR000639">
    <property type="entry name" value="Epox_hydrolase-like"/>
</dbReference>
<sequence>MNDTIEPFIIDIAQDALDDLQERLRRTRWPQEIGDNGQWQAGTNLGFMRELTDYWINHYDWRAQETAMNAFPQFRTTIDDVPVHFIHVKGKAIDQGPRPMPLIINHGWPWTFWDMRKIIGPLTDPAAHGGDPADAFEVIAPSLPGFGFSSPLERPGIYFTPTADLWAKLMTRLGHERFATQGGDIGAFVSAMLGHKYADRVIGAHLHLLAALKAPYPAPEDYAPEEAGWRAKHAAFFAEGSAYMQIQRTRPQTISFAMNDSPVGLAAWLIDKRRAWSDCGGDVESVFSKDDLITTVMIYWLTETYESSARHYYEGRPENFVPAFVHDRVPVVEAPTGILQFEGDIWLQPRKWAERYYNLKRWNVVEKGGHFAPMEAPDILVDDLRAFFRPLRG</sequence>
<gene>
    <name evidence="5" type="ORF">GCM10011395_04780</name>
</gene>
<dbReference type="PRINTS" id="PR00412">
    <property type="entry name" value="EPOXHYDRLASE"/>
</dbReference>